<dbReference type="InterPro" id="IPR036388">
    <property type="entry name" value="WH-like_DNA-bd_sf"/>
</dbReference>
<organism evidence="2 3">
    <name type="scientific">Sandaracinus amylolyticus</name>
    <dbReference type="NCBI Taxonomy" id="927083"/>
    <lineage>
        <taxon>Bacteria</taxon>
        <taxon>Pseudomonadati</taxon>
        <taxon>Myxococcota</taxon>
        <taxon>Polyangia</taxon>
        <taxon>Polyangiales</taxon>
        <taxon>Sandaracinaceae</taxon>
        <taxon>Sandaracinus</taxon>
    </lineage>
</organism>
<dbReference type="Proteomes" id="UP000034883">
    <property type="component" value="Chromosome"/>
</dbReference>
<reference evidence="2 3" key="1">
    <citation type="submission" date="2015-03" db="EMBL/GenBank/DDBJ databases">
        <title>Genome assembly of Sandaracinus amylolyticus DSM 53668.</title>
        <authorList>
            <person name="Sharma G."/>
            <person name="Subramanian S."/>
        </authorList>
    </citation>
    <scope>NUCLEOTIDE SEQUENCE [LARGE SCALE GENOMIC DNA]</scope>
    <source>
        <strain evidence="2 3">DSM 53668</strain>
    </source>
</reference>
<dbReference type="Pfam" id="PF01022">
    <property type="entry name" value="HTH_5"/>
    <property type="match status" value="1"/>
</dbReference>
<evidence type="ECO:0000313" key="3">
    <source>
        <dbReference type="Proteomes" id="UP000034883"/>
    </source>
</evidence>
<dbReference type="InterPro" id="IPR011991">
    <property type="entry name" value="ArsR-like_HTH"/>
</dbReference>
<dbReference type="PRINTS" id="PR00778">
    <property type="entry name" value="HTHARSR"/>
</dbReference>
<dbReference type="Gene3D" id="1.10.10.10">
    <property type="entry name" value="Winged helix-like DNA-binding domain superfamily/Winged helix DNA-binding domain"/>
    <property type="match status" value="1"/>
</dbReference>
<dbReference type="PANTHER" id="PTHR38600">
    <property type="entry name" value="TRANSCRIPTIONAL REGULATORY PROTEIN"/>
    <property type="match status" value="1"/>
</dbReference>
<name>A0A0F6VZ65_9BACT</name>
<evidence type="ECO:0000313" key="2">
    <source>
        <dbReference type="EMBL" id="AKF03190.1"/>
    </source>
</evidence>
<dbReference type="SUPFAM" id="SSF46785">
    <property type="entry name" value="Winged helix' DNA-binding domain"/>
    <property type="match status" value="1"/>
</dbReference>
<protein>
    <submittedName>
        <fullName evidence="2">Transcriptional regulator, ArsR family protein</fullName>
    </submittedName>
</protein>
<accession>A0A0F6VZ65</accession>
<dbReference type="PROSITE" id="PS50987">
    <property type="entry name" value="HTH_ARSR_2"/>
    <property type="match status" value="1"/>
</dbReference>
<dbReference type="PANTHER" id="PTHR38600:SF1">
    <property type="entry name" value="TRANSCRIPTIONAL REGULATORY PROTEIN"/>
    <property type="match status" value="1"/>
</dbReference>
<dbReference type="NCBIfam" id="NF033788">
    <property type="entry name" value="HTH_metalloreg"/>
    <property type="match status" value="1"/>
</dbReference>
<dbReference type="KEGG" id="samy:DB32_000339"/>
<feature type="domain" description="HTH arsR-type" evidence="1">
    <location>
        <begin position="1"/>
        <end position="87"/>
    </location>
</feature>
<dbReference type="OrthoDB" id="9800493at2"/>
<dbReference type="InterPro" id="IPR001845">
    <property type="entry name" value="HTH_ArsR_DNA-bd_dom"/>
</dbReference>
<gene>
    <name evidence="2" type="ORF">DB32_000339</name>
</gene>
<evidence type="ECO:0000259" key="1">
    <source>
        <dbReference type="PROSITE" id="PS50987"/>
    </source>
</evidence>
<dbReference type="EMBL" id="CP011125">
    <property type="protein sequence ID" value="AKF03190.1"/>
    <property type="molecule type" value="Genomic_DNA"/>
</dbReference>
<dbReference type="CDD" id="cd00090">
    <property type="entry name" value="HTH_ARSR"/>
    <property type="match status" value="1"/>
</dbReference>
<dbReference type="RefSeq" id="WP_053230652.1">
    <property type="nucleotide sequence ID" value="NZ_CP011125.1"/>
</dbReference>
<dbReference type="InterPro" id="IPR036390">
    <property type="entry name" value="WH_DNA-bd_sf"/>
</dbReference>
<sequence length="113" mass="12766">MSDPFRAIADPTRRAILDVLAEGERSVSELCACFDVSQPAISQHLAVLRDAGLVVVRAEGRQRIYALHADPLREVHDWSSHYERFWSTKLDALGAVLAREARKPKITKKKDDR</sequence>
<dbReference type="AlphaFoldDB" id="A0A0F6VZ65"/>
<dbReference type="STRING" id="927083.DB32_000339"/>
<dbReference type="SMART" id="SM00418">
    <property type="entry name" value="HTH_ARSR"/>
    <property type="match status" value="1"/>
</dbReference>
<dbReference type="GO" id="GO:0003700">
    <property type="term" value="F:DNA-binding transcription factor activity"/>
    <property type="evidence" value="ECO:0007669"/>
    <property type="project" value="InterPro"/>
</dbReference>
<keyword evidence="3" id="KW-1185">Reference proteome</keyword>
<proteinExistence type="predicted"/>